<keyword evidence="2" id="KW-1185">Reference proteome</keyword>
<organism evidence="1 2">
    <name type="scientific">Phormidium nigroviride PCC 7112</name>
    <dbReference type="NCBI Taxonomy" id="179408"/>
    <lineage>
        <taxon>Bacteria</taxon>
        <taxon>Bacillati</taxon>
        <taxon>Cyanobacteriota</taxon>
        <taxon>Cyanophyceae</taxon>
        <taxon>Oscillatoriophycideae</taxon>
        <taxon>Oscillatoriales</taxon>
        <taxon>Oscillatoriaceae</taxon>
        <taxon>Phormidium</taxon>
    </lineage>
</organism>
<name>K9VHV2_9CYAN</name>
<reference evidence="1 2" key="1">
    <citation type="submission" date="2012-05" db="EMBL/GenBank/DDBJ databases">
        <title>Finished chromosome of genome of Oscillatoria sp. PCC 7112.</title>
        <authorList>
            <consortium name="US DOE Joint Genome Institute"/>
            <person name="Gugger M."/>
            <person name="Coursin T."/>
            <person name="Rippka R."/>
            <person name="Tandeau De Marsac N."/>
            <person name="Huntemann M."/>
            <person name="Wei C.-L."/>
            <person name="Han J."/>
            <person name="Detter J.C."/>
            <person name="Han C."/>
            <person name="Tapia R."/>
            <person name="Davenport K."/>
            <person name="Daligault H."/>
            <person name="Erkkila T."/>
            <person name="Gu W."/>
            <person name="Munk A.C.C."/>
            <person name="Teshima H."/>
            <person name="Xu Y."/>
            <person name="Chain P."/>
            <person name="Chen A."/>
            <person name="Krypides N."/>
            <person name="Mavromatis K."/>
            <person name="Markowitz V."/>
            <person name="Szeto E."/>
            <person name="Ivanova N."/>
            <person name="Mikhailova N."/>
            <person name="Ovchinnikova G."/>
            <person name="Pagani I."/>
            <person name="Pati A."/>
            <person name="Goodwin L."/>
            <person name="Peters L."/>
            <person name="Pitluck S."/>
            <person name="Woyke T."/>
            <person name="Kerfeld C."/>
        </authorList>
    </citation>
    <scope>NUCLEOTIDE SEQUENCE [LARGE SCALE GENOMIC DNA]</scope>
    <source>
        <strain evidence="1 2">PCC 7112</strain>
    </source>
</reference>
<dbReference type="RefSeq" id="WP_015176124.1">
    <property type="nucleotide sequence ID" value="NC_019729.1"/>
</dbReference>
<dbReference type="HOGENOM" id="CLU_1330839_0_0_3"/>
<dbReference type="AlphaFoldDB" id="K9VHV2"/>
<dbReference type="EMBL" id="CP003614">
    <property type="protein sequence ID" value="AFZ06830.1"/>
    <property type="molecule type" value="Genomic_DNA"/>
</dbReference>
<dbReference type="NCBIfam" id="TIGR04155">
    <property type="entry name" value="cyano_PEP"/>
    <property type="match status" value="1"/>
</dbReference>
<dbReference type="InterPro" id="IPR026374">
    <property type="entry name" value="Cyano_PEP"/>
</dbReference>
<protein>
    <submittedName>
        <fullName evidence="1">PEP motif putative anchor domain protein</fullName>
    </submittedName>
</protein>
<sequence precursor="true">MAVIASVLVGLSYGVPAEAALLVLSQSAEVNLNSNSVHFQIEFNRAPDFFKTDEYGRQADSFQYYVDADGGFPIFRGTDSYYSNLESIIRGDEIHLGGDVRIRNAWPPDPDKSVGWGGWGSTRGSVPYTLSGNALSLLVPLQLIGDSDGKFSYRLEWYEYGAMDGYTDAETVPEPVTVFGSFMALGGLAAFQRKNKQLKGLRSRFR</sequence>
<evidence type="ECO:0000313" key="2">
    <source>
        <dbReference type="Proteomes" id="UP000010478"/>
    </source>
</evidence>
<gene>
    <name evidence="1" type="ORF">Osc7112_2388</name>
</gene>
<proteinExistence type="predicted"/>
<dbReference type="Proteomes" id="UP000010478">
    <property type="component" value="Chromosome"/>
</dbReference>
<accession>K9VHV2</accession>
<dbReference type="KEGG" id="oni:Osc7112_2388"/>
<dbReference type="OrthoDB" id="484048at2"/>
<evidence type="ECO:0000313" key="1">
    <source>
        <dbReference type="EMBL" id="AFZ06830.1"/>
    </source>
</evidence>